<dbReference type="SUPFAM" id="SSF54862">
    <property type="entry name" value="4Fe-4S ferredoxins"/>
    <property type="match status" value="1"/>
</dbReference>
<keyword evidence="2" id="KW-0479">Metal-binding</keyword>
<accession>A0A7J4MU71</accession>
<comment type="caution">
    <text evidence="5">The sequence shown here is derived from an EMBL/GenBank/DDBJ whole genome shotgun (WGS) entry which is preliminary data.</text>
</comment>
<dbReference type="InterPro" id="IPR050954">
    <property type="entry name" value="ET_IronSulfur_Cluster-Binding"/>
</dbReference>
<dbReference type="InterPro" id="IPR017896">
    <property type="entry name" value="4Fe4S_Fe-S-bd"/>
</dbReference>
<dbReference type="Proteomes" id="UP000538031">
    <property type="component" value="Unassembled WGS sequence"/>
</dbReference>
<dbReference type="PROSITE" id="PS51379">
    <property type="entry name" value="4FE4S_FER_2"/>
    <property type="match status" value="2"/>
</dbReference>
<evidence type="ECO:0000256" key="3">
    <source>
        <dbReference type="ARBA" id="ARBA00023004"/>
    </source>
</evidence>
<evidence type="ECO:0000256" key="1">
    <source>
        <dbReference type="ARBA" id="ARBA00022485"/>
    </source>
</evidence>
<gene>
    <name evidence="5" type="ORF">HA285_00780</name>
</gene>
<dbReference type="PROSITE" id="PS00198">
    <property type="entry name" value="4FE4S_FER_1"/>
    <property type="match status" value="1"/>
</dbReference>
<reference evidence="6" key="1">
    <citation type="journal article" date="2020" name="bioRxiv">
        <title>A rank-normalized archaeal taxonomy based on genome phylogeny resolves widespread incomplete and uneven classifications.</title>
        <authorList>
            <person name="Rinke C."/>
            <person name="Chuvochina M."/>
            <person name="Mussig A.J."/>
            <person name="Chaumeil P.-A."/>
            <person name="Waite D.W."/>
            <person name="Whitman W.B."/>
            <person name="Parks D.H."/>
            <person name="Hugenholtz P."/>
        </authorList>
    </citation>
    <scope>NUCLEOTIDE SEQUENCE [LARGE SCALE GENOMIC DNA]</scope>
</reference>
<dbReference type="Pfam" id="PF12800">
    <property type="entry name" value="Fer4_4"/>
    <property type="match status" value="1"/>
</dbReference>
<keyword evidence="3" id="KW-0408">Iron</keyword>
<sequence length="126" mass="13565">MGGIIIKNELMCSGCGLCASACEQLHGESRIKYGKNVKKPLFCRQCPDAPCMTSCRVGAVKIINNIPIIDSERCVGCKLCLEACPAGCITFTDLTAHKCVLCMDADVLLPACIEACPDRLLSVRIR</sequence>
<protein>
    <submittedName>
        <fullName evidence="5">4Fe-4S binding protein</fullName>
    </submittedName>
</protein>
<evidence type="ECO:0000256" key="2">
    <source>
        <dbReference type="ARBA" id="ARBA00022723"/>
    </source>
</evidence>
<evidence type="ECO:0000313" key="6">
    <source>
        <dbReference type="Proteomes" id="UP000538031"/>
    </source>
</evidence>
<keyword evidence="1" id="KW-0004">4Fe-4S</keyword>
<dbReference type="PANTHER" id="PTHR43177">
    <property type="entry name" value="PROTEIN NRFC"/>
    <property type="match status" value="1"/>
</dbReference>
<dbReference type="PANTHER" id="PTHR43177:SF3">
    <property type="entry name" value="PROTEIN NRFC HOMOLOG"/>
    <property type="match status" value="1"/>
</dbReference>
<dbReference type="RefSeq" id="WP_286708602.1">
    <property type="nucleotide sequence ID" value="NZ_CP194219.1"/>
</dbReference>
<organism evidence="5 6">
    <name type="scientific">Methanothermobacter thermautotrophicus</name>
    <name type="common">Methanobacterium thermoformicicum</name>
    <dbReference type="NCBI Taxonomy" id="145262"/>
    <lineage>
        <taxon>Archaea</taxon>
        <taxon>Methanobacteriati</taxon>
        <taxon>Methanobacteriota</taxon>
        <taxon>Methanomada group</taxon>
        <taxon>Methanobacteria</taxon>
        <taxon>Methanobacteriales</taxon>
        <taxon>Methanobacteriaceae</taxon>
        <taxon>Methanothermobacter</taxon>
    </lineage>
</organism>
<dbReference type="GO" id="GO:0046872">
    <property type="term" value="F:metal ion binding"/>
    <property type="evidence" value="ECO:0007669"/>
    <property type="project" value="UniProtKB-KW"/>
</dbReference>
<dbReference type="GeneID" id="82297485"/>
<dbReference type="GO" id="GO:0051539">
    <property type="term" value="F:4 iron, 4 sulfur cluster binding"/>
    <property type="evidence" value="ECO:0007669"/>
    <property type="project" value="UniProtKB-KW"/>
</dbReference>
<evidence type="ECO:0000256" key="4">
    <source>
        <dbReference type="ARBA" id="ARBA00023014"/>
    </source>
</evidence>
<dbReference type="InterPro" id="IPR017900">
    <property type="entry name" value="4Fe4S_Fe_S_CS"/>
</dbReference>
<proteinExistence type="predicted"/>
<dbReference type="Pfam" id="PF13247">
    <property type="entry name" value="Fer4_11"/>
    <property type="match status" value="1"/>
</dbReference>
<dbReference type="GO" id="GO:0016491">
    <property type="term" value="F:oxidoreductase activity"/>
    <property type="evidence" value="ECO:0007669"/>
    <property type="project" value="UniProtKB-ARBA"/>
</dbReference>
<keyword evidence="4" id="KW-0411">Iron-sulfur</keyword>
<dbReference type="AlphaFoldDB" id="A0A7J4MU71"/>
<name>A0A7J4MU71_METTF</name>
<dbReference type="Gene3D" id="3.30.70.20">
    <property type="match status" value="1"/>
</dbReference>
<dbReference type="EMBL" id="DUHT01000007">
    <property type="protein sequence ID" value="HIH64136.1"/>
    <property type="molecule type" value="Genomic_DNA"/>
</dbReference>
<evidence type="ECO:0000313" key="5">
    <source>
        <dbReference type="EMBL" id="HIH64136.1"/>
    </source>
</evidence>